<sequence length="117" mass="13512">MQAEYIACYEAASQAIWLRNLIRNRRVVDSIERPILIWNDSTTTIFFSKSNKRSSGNRHLDFKYYMVREKVKSGEIIVEHMDTHSMIVDPLKKALPAIVFHGHVKSMGLLPSFGMLD</sequence>
<reference evidence="1 2" key="1">
    <citation type="journal article" date="2022" name="G3 (Bethesda)">
        <title>Whole-genome sequence and methylome profiling of the almond [Prunus dulcis (Mill.) D.A. Webb] cultivar 'Nonpareil'.</title>
        <authorList>
            <person name="D'Amico-Willman K.M."/>
            <person name="Ouma W.Z."/>
            <person name="Meulia T."/>
            <person name="Sideli G.M."/>
            <person name="Gradziel T.M."/>
            <person name="Fresnedo-Ramirez J."/>
        </authorList>
    </citation>
    <scope>NUCLEOTIDE SEQUENCE [LARGE SCALE GENOMIC DNA]</scope>
    <source>
        <strain evidence="1">Clone GOH B32 T37-40</strain>
    </source>
</reference>
<evidence type="ECO:0000313" key="1">
    <source>
        <dbReference type="EMBL" id="KAI5317174.1"/>
    </source>
</evidence>
<organism evidence="1 2">
    <name type="scientific">Prunus dulcis</name>
    <name type="common">Almond</name>
    <name type="synonym">Amygdalus dulcis</name>
    <dbReference type="NCBI Taxonomy" id="3755"/>
    <lineage>
        <taxon>Eukaryota</taxon>
        <taxon>Viridiplantae</taxon>
        <taxon>Streptophyta</taxon>
        <taxon>Embryophyta</taxon>
        <taxon>Tracheophyta</taxon>
        <taxon>Spermatophyta</taxon>
        <taxon>Magnoliopsida</taxon>
        <taxon>eudicotyledons</taxon>
        <taxon>Gunneridae</taxon>
        <taxon>Pentapetalae</taxon>
        <taxon>rosids</taxon>
        <taxon>fabids</taxon>
        <taxon>Rosales</taxon>
        <taxon>Rosaceae</taxon>
        <taxon>Amygdaloideae</taxon>
        <taxon>Amygdaleae</taxon>
        <taxon>Prunus</taxon>
    </lineage>
</organism>
<keyword evidence="2" id="KW-1185">Reference proteome</keyword>
<evidence type="ECO:0000313" key="2">
    <source>
        <dbReference type="Proteomes" id="UP001054821"/>
    </source>
</evidence>
<name>A0AAD4V2B1_PRUDU</name>
<protein>
    <recommendedName>
        <fullName evidence="3">Copia protein</fullName>
    </recommendedName>
</protein>
<gene>
    <name evidence="1" type="ORF">L3X38_036881</name>
</gene>
<proteinExistence type="predicted"/>
<dbReference type="Proteomes" id="UP001054821">
    <property type="component" value="Chromosome 7"/>
</dbReference>
<evidence type="ECO:0008006" key="3">
    <source>
        <dbReference type="Google" id="ProtNLM"/>
    </source>
</evidence>
<dbReference type="AlphaFoldDB" id="A0AAD4V2B1"/>
<dbReference type="CDD" id="cd09272">
    <property type="entry name" value="RNase_HI_RT_Ty1"/>
    <property type="match status" value="1"/>
</dbReference>
<accession>A0AAD4V2B1</accession>
<comment type="caution">
    <text evidence="1">The sequence shown here is derived from an EMBL/GenBank/DDBJ whole genome shotgun (WGS) entry which is preliminary data.</text>
</comment>
<dbReference type="EMBL" id="JAJFAZ020000007">
    <property type="protein sequence ID" value="KAI5317174.1"/>
    <property type="molecule type" value="Genomic_DNA"/>
</dbReference>